<name>A0A1C4VQL2_9ACTN</name>
<reference evidence="3" key="1">
    <citation type="submission" date="2016-06" db="EMBL/GenBank/DDBJ databases">
        <authorList>
            <person name="Varghese N."/>
            <person name="Submissions Spin"/>
        </authorList>
    </citation>
    <scope>NUCLEOTIDE SEQUENCE [LARGE SCALE GENOMIC DNA]</scope>
    <source>
        <strain evidence="3">DSM 45246</strain>
    </source>
</reference>
<evidence type="ECO:0000256" key="1">
    <source>
        <dbReference type="SAM" id="Phobius"/>
    </source>
</evidence>
<feature type="transmembrane region" description="Helical" evidence="1">
    <location>
        <begin position="66"/>
        <end position="84"/>
    </location>
</feature>
<dbReference type="EMBL" id="FMCS01000002">
    <property type="protein sequence ID" value="SCE86228.1"/>
    <property type="molecule type" value="Genomic_DNA"/>
</dbReference>
<keyword evidence="1" id="KW-0472">Membrane</keyword>
<evidence type="ECO:0000313" key="3">
    <source>
        <dbReference type="Proteomes" id="UP000199629"/>
    </source>
</evidence>
<organism evidence="2 3">
    <name type="scientific">Micromonospora chaiyaphumensis</name>
    <dbReference type="NCBI Taxonomy" id="307119"/>
    <lineage>
        <taxon>Bacteria</taxon>
        <taxon>Bacillati</taxon>
        <taxon>Actinomycetota</taxon>
        <taxon>Actinomycetes</taxon>
        <taxon>Micromonosporales</taxon>
        <taxon>Micromonosporaceae</taxon>
        <taxon>Micromonospora</taxon>
    </lineage>
</organism>
<evidence type="ECO:0000313" key="2">
    <source>
        <dbReference type="EMBL" id="SCE86228.1"/>
    </source>
</evidence>
<feature type="transmembrane region" description="Helical" evidence="1">
    <location>
        <begin position="179"/>
        <end position="200"/>
    </location>
</feature>
<feature type="transmembrane region" description="Helical" evidence="1">
    <location>
        <begin position="96"/>
        <end position="118"/>
    </location>
</feature>
<sequence>MLPAVRIDHRPVALTAVPGGLLLGFLDFVWIKWVPYPFAELGNSTATWAVAAFAFGWWLRSGPVRAALGAAVLLVVAVPSYYLTATLLQGDDLAVLWAPTSLLWMAFGVLAGIVFGTGGTWARLPGPRRIVGTALPAAVFFEEAARFASRPGAAWNVAIDVALGVLAVVLVGRSNRQRALALAVAVPVAAVIFVGFALAAGF</sequence>
<feature type="transmembrane region" description="Helical" evidence="1">
    <location>
        <begin position="154"/>
        <end position="172"/>
    </location>
</feature>
<accession>A0A1C4VQL2</accession>
<keyword evidence="1" id="KW-1133">Transmembrane helix</keyword>
<dbReference type="AlphaFoldDB" id="A0A1C4VQL2"/>
<keyword evidence="3" id="KW-1185">Reference proteome</keyword>
<feature type="transmembrane region" description="Helical" evidence="1">
    <location>
        <begin position="12"/>
        <end position="31"/>
    </location>
</feature>
<protein>
    <submittedName>
        <fullName evidence="2">Uncharacterized protein</fullName>
    </submittedName>
</protein>
<keyword evidence="1" id="KW-0812">Transmembrane</keyword>
<dbReference type="Proteomes" id="UP000199629">
    <property type="component" value="Unassembled WGS sequence"/>
</dbReference>
<dbReference type="Pfam" id="PF20128">
    <property type="entry name" value="DUF6518"/>
    <property type="match status" value="1"/>
</dbReference>
<gene>
    <name evidence="2" type="ORF">GA0070214_102630</name>
</gene>
<proteinExistence type="predicted"/>
<dbReference type="InterPro" id="IPR045393">
    <property type="entry name" value="DUF6518"/>
</dbReference>